<evidence type="ECO:0000256" key="3">
    <source>
        <dbReference type="ARBA" id="ARBA00022692"/>
    </source>
</evidence>
<dbReference type="ExpressionAtlas" id="A0A0Q3GUC5">
    <property type="expression patterns" value="baseline and differential"/>
</dbReference>
<evidence type="ECO:0000256" key="5">
    <source>
        <dbReference type="ARBA" id="ARBA00022989"/>
    </source>
</evidence>
<comment type="subcellular location">
    <subcellularLocation>
        <location evidence="1">Membrane</location>
        <topology evidence="1">Single-pass type IV membrane protein</topology>
    </subcellularLocation>
</comment>
<keyword evidence="5 8" id="KW-1133">Transmembrane helix</keyword>
<dbReference type="GO" id="GO:0005789">
    <property type="term" value="C:endoplasmic reticulum membrane"/>
    <property type="evidence" value="ECO:0000318"/>
    <property type="project" value="GO_Central"/>
</dbReference>
<dbReference type="PANTHER" id="PTHR21230:SF1">
    <property type="entry name" value="GOLGI SNAP RECEPTOR COMPLEX MEMBER 2"/>
    <property type="match status" value="1"/>
</dbReference>
<dbReference type="STRING" id="15368.A0A0Q3GUC5"/>
<dbReference type="Pfam" id="PF12352">
    <property type="entry name" value="V-SNARE_C"/>
    <property type="match status" value="1"/>
</dbReference>
<reference evidence="9" key="2">
    <citation type="submission" date="2017-06" db="EMBL/GenBank/DDBJ databases">
        <title>WGS assembly of Brachypodium distachyon.</title>
        <authorList>
            <consortium name="The International Brachypodium Initiative"/>
            <person name="Lucas S."/>
            <person name="Harmon-Smith M."/>
            <person name="Lail K."/>
            <person name="Tice H."/>
            <person name="Grimwood J."/>
            <person name="Bruce D."/>
            <person name="Barry K."/>
            <person name="Shu S."/>
            <person name="Lindquist E."/>
            <person name="Wang M."/>
            <person name="Pitluck S."/>
            <person name="Vogel J.P."/>
            <person name="Garvin D.F."/>
            <person name="Mockler T.C."/>
            <person name="Schmutz J."/>
            <person name="Rokhsar D."/>
            <person name="Bevan M.W."/>
        </authorList>
    </citation>
    <scope>NUCLEOTIDE SEQUENCE</scope>
    <source>
        <strain evidence="9">Bd21</strain>
    </source>
</reference>
<evidence type="ECO:0000313" key="10">
    <source>
        <dbReference type="EnsemblPlants" id="KQK13917"/>
    </source>
</evidence>
<dbReference type="GO" id="GO:0012507">
    <property type="term" value="C:ER to Golgi transport vesicle membrane"/>
    <property type="evidence" value="ECO:0000318"/>
    <property type="project" value="GO_Central"/>
</dbReference>
<dbReference type="GeneID" id="100836304"/>
<evidence type="ECO:0000256" key="6">
    <source>
        <dbReference type="ARBA" id="ARBA00023136"/>
    </source>
</evidence>
<evidence type="ECO:0000313" key="11">
    <source>
        <dbReference type="Proteomes" id="UP000008810"/>
    </source>
</evidence>
<dbReference type="AlphaFoldDB" id="A0A0Q3GUC5"/>
<dbReference type="GO" id="GO:0006906">
    <property type="term" value="P:vesicle fusion"/>
    <property type="evidence" value="ECO:0000318"/>
    <property type="project" value="GO_Central"/>
</dbReference>
<keyword evidence="2" id="KW-0813">Transport</keyword>
<dbReference type="Gramene" id="KQK13917">
    <property type="protein sequence ID" value="KQK13917"/>
    <property type="gene ID" value="BRADI_1g13350v3"/>
</dbReference>
<organism evidence="9">
    <name type="scientific">Brachypodium distachyon</name>
    <name type="common">Purple false brome</name>
    <name type="synonym">Trachynia distachya</name>
    <dbReference type="NCBI Taxonomy" id="15368"/>
    <lineage>
        <taxon>Eukaryota</taxon>
        <taxon>Viridiplantae</taxon>
        <taxon>Streptophyta</taxon>
        <taxon>Embryophyta</taxon>
        <taxon>Tracheophyta</taxon>
        <taxon>Spermatophyta</taxon>
        <taxon>Magnoliopsida</taxon>
        <taxon>Liliopsida</taxon>
        <taxon>Poales</taxon>
        <taxon>Poaceae</taxon>
        <taxon>BOP clade</taxon>
        <taxon>Pooideae</taxon>
        <taxon>Stipodae</taxon>
        <taxon>Brachypodieae</taxon>
        <taxon>Brachypodium</taxon>
    </lineage>
</organism>
<dbReference type="GO" id="GO:0005484">
    <property type="term" value="F:SNAP receptor activity"/>
    <property type="evidence" value="ECO:0000318"/>
    <property type="project" value="GO_Central"/>
</dbReference>
<accession>A0A0Q3GUC5</accession>
<dbReference type="SUPFAM" id="SSF58038">
    <property type="entry name" value="SNARE fusion complex"/>
    <property type="match status" value="1"/>
</dbReference>
<evidence type="ECO:0000256" key="4">
    <source>
        <dbReference type="ARBA" id="ARBA00022927"/>
    </source>
</evidence>
<dbReference type="CDD" id="cd15863">
    <property type="entry name" value="SNARE_GS27"/>
    <property type="match status" value="1"/>
</dbReference>
<evidence type="ECO:0000256" key="1">
    <source>
        <dbReference type="ARBA" id="ARBA00004211"/>
    </source>
</evidence>
<dbReference type="PANTHER" id="PTHR21230">
    <property type="entry name" value="VESICLE TRANSPORT V-SNARE PROTEIN VTI1-RELATED"/>
    <property type="match status" value="1"/>
</dbReference>
<name>A0A0Q3GUC5_BRADI</name>
<proteinExistence type="predicted"/>
<dbReference type="OrthoDB" id="158360at2759"/>
<dbReference type="EnsemblPlants" id="KQK13917">
    <property type="protein sequence ID" value="KQK13917"/>
    <property type="gene ID" value="BRADI_1g13350v3"/>
</dbReference>
<dbReference type="GO" id="GO:0005794">
    <property type="term" value="C:Golgi apparatus"/>
    <property type="evidence" value="ECO:0000318"/>
    <property type="project" value="GO_Central"/>
</dbReference>
<keyword evidence="4" id="KW-0653">Protein transport</keyword>
<dbReference type="FunCoup" id="A0A0Q3GUC5">
    <property type="interactions" value="2488"/>
</dbReference>
<feature type="coiled-coil region" evidence="7">
    <location>
        <begin position="159"/>
        <end position="186"/>
    </location>
</feature>
<dbReference type="EMBL" id="CM000880">
    <property type="protein sequence ID" value="KQK13917.1"/>
    <property type="molecule type" value="Genomic_DNA"/>
</dbReference>
<evidence type="ECO:0000313" key="9">
    <source>
        <dbReference type="EMBL" id="KQK13917.1"/>
    </source>
</evidence>
<feature type="transmembrane region" description="Helical" evidence="8">
    <location>
        <begin position="287"/>
        <end position="305"/>
    </location>
</feature>
<keyword evidence="6 8" id="KW-0472">Membrane</keyword>
<reference evidence="10" key="3">
    <citation type="submission" date="2018-08" db="UniProtKB">
        <authorList>
            <consortium name="EnsemblPlants"/>
        </authorList>
    </citation>
    <scope>IDENTIFICATION</scope>
    <source>
        <strain evidence="10">cv. Bd21</strain>
    </source>
</reference>
<evidence type="ECO:0008006" key="12">
    <source>
        <dbReference type="Google" id="ProtNLM"/>
    </source>
</evidence>
<dbReference type="KEGG" id="bdi:100836304"/>
<protein>
    <recommendedName>
        <fullName evidence="12">Membrin</fullName>
    </recommendedName>
</protein>
<keyword evidence="7" id="KW-0175">Coiled coil</keyword>
<evidence type="ECO:0000256" key="8">
    <source>
        <dbReference type="SAM" id="Phobius"/>
    </source>
</evidence>
<evidence type="ECO:0000256" key="7">
    <source>
        <dbReference type="SAM" id="Coils"/>
    </source>
</evidence>
<dbReference type="RefSeq" id="XP_003561657.2">
    <property type="nucleotide sequence ID" value="XM_003561609.4"/>
</dbReference>
<dbReference type="Proteomes" id="UP000008810">
    <property type="component" value="Chromosome 1"/>
</dbReference>
<dbReference type="GO" id="GO:0031902">
    <property type="term" value="C:late endosome membrane"/>
    <property type="evidence" value="ECO:0000318"/>
    <property type="project" value="GO_Central"/>
</dbReference>
<sequence>MGPQPPSRSFESNRAASPCYHPRHNVAVTPRPSLYLPTSCWLLPPNPSETRKRPKIISSSISTAGAMDFSGGGGGATLSEMYQSARRLLLSARDGVARVERLASAPTSSSYSSKVPLVGAGGAGDPSGAEDVRREVAQIQGLCAQMDRLWRSIPAKGQRDLWKRKVEQLSEEVDSLKETLDKHSLRQQKRILEAKERAELFERANGDSSHVLRIFDDEAQARQSARSSSRMLDEAFDTGVAILHKYSDQRDRLKSAQRKALDVLNTVGLSNSVLKLIERRHRVDKRIAYAGMIITVVVMVVFWRWTH</sequence>
<gene>
    <name evidence="10" type="primary">LOC100836304</name>
    <name evidence="9" type="ORF">BRADI_1g13350v3</name>
</gene>
<keyword evidence="11" id="KW-1185">Reference proteome</keyword>
<dbReference type="Gene3D" id="1.20.5.110">
    <property type="match status" value="1"/>
</dbReference>
<evidence type="ECO:0000256" key="2">
    <source>
        <dbReference type="ARBA" id="ARBA00022448"/>
    </source>
</evidence>
<dbReference type="GO" id="GO:0015031">
    <property type="term" value="P:protein transport"/>
    <property type="evidence" value="ECO:0007669"/>
    <property type="project" value="UniProtKB-KW"/>
</dbReference>
<dbReference type="GO" id="GO:0000149">
    <property type="term" value="F:SNARE binding"/>
    <property type="evidence" value="ECO:0000318"/>
    <property type="project" value="GO_Central"/>
</dbReference>
<dbReference type="GO" id="GO:0031201">
    <property type="term" value="C:SNARE complex"/>
    <property type="evidence" value="ECO:0000318"/>
    <property type="project" value="GO_Central"/>
</dbReference>
<keyword evidence="3 8" id="KW-0812">Transmembrane</keyword>
<reference evidence="9 10" key="1">
    <citation type="journal article" date="2010" name="Nature">
        <title>Genome sequencing and analysis of the model grass Brachypodium distachyon.</title>
        <authorList>
            <consortium name="International Brachypodium Initiative"/>
        </authorList>
    </citation>
    <scope>NUCLEOTIDE SEQUENCE [LARGE SCALE GENOMIC DNA]</scope>
    <source>
        <strain evidence="9 10">Bd21</strain>
    </source>
</reference>